<dbReference type="GO" id="GO:0005524">
    <property type="term" value="F:ATP binding"/>
    <property type="evidence" value="ECO:0007669"/>
    <property type="project" value="UniProtKB-KW"/>
</dbReference>
<dbReference type="Proteomes" id="UP000559809">
    <property type="component" value="Unassembled WGS sequence"/>
</dbReference>
<proteinExistence type="predicted"/>
<dbReference type="GO" id="GO:0005886">
    <property type="term" value="C:plasma membrane"/>
    <property type="evidence" value="ECO:0007669"/>
    <property type="project" value="TreeGrafter"/>
</dbReference>
<evidence type="ECO:0000259" key="5">
    <source>
        <dbReference type="PROSITE" id="PS50893"/>
    </source>
</evidence>
<dbReference type="PANTHER" id="PTHR45772">
    <property type="entry name" value="CONSERVED COMPONENT OF ABC TRANSPORTER FOR NATURAL AMINO ACIDS-RELATED"/>
    <property type="match status" value="1"/>
</dbReference>
<dbReference type="GO" id="GO:0016887">
    <property type="term" value="F:ATP hydrolysis activity"/>
    <property type="evidence" value="ECO:0007669"/>
    <property type="project" value="InterPro"/>
</dbReference>
<dbReference type="Gene3D" id="3.40.50.300">
    <property type="entry name" value="P-loop containing nucleotide triphosphate hydrolases"/>
    <property type="match status" value="1"/>
</dbReference>
<dbReference type="PROSITE" id="PS00211">
    <property type="entry name" value="ABC_TRANSPORTER_1"/>
    <property type="match status" value="1"/>
</dbReference>
<keyword evidence="2" id="KW-0472">Membrane</keyword>
<evidence type="ECO:0000256" key="2">
    <source>
        <dbReference type="ARBA" id="ARBA00022475"/>
    </source>
</evidence>
<gene>
    <name evidence="6" type="ORF">H0A72_15830</name>
</gene>
<keyword evidence="1" id="KW-0813">Transport</keyword>
<dbReference type="Pfam" id="PF00005">
    <property type="entry name" value="ABC_tran"/>
    <property type="match status" value="1"/>
</dbReference>
<keyword evidence="3" id="KW-0547">Nucleotide-binding</keyword>
<keyword evidence="2" id="KW-1003">Cell membrane</keyword>
<comment type="caution">
    <text evidence="6">The sequence shown here is derived from an EMBL/GenBank/DDBJ whole genome shotgun (WGS) entry which is preliminary data.</text>
</comment>
<dbReference type="PROSITE" id="PS50893">
    <property type="entry name" value="ABC_TRANSPORTER_2"/>
    <property type="match status" value="1"/>
</dbReference>
<dbReference type="InterPro" id="IPR027417">
    <property type="entry name" value="P-loop_NTPase"/>
</dbReference>
<dbReference type="RefSeq" id="WP_180157064.1">
    <property type="nucleotide sequence ID" value="NZ_JACCEM010000008.1"/>
</dbReference>
<evidence type="ECO:0000256" key="3">
    <source>
        <dbReference type="ARBA" id="ARBA00022741"/>
    </source>
</evidence>
<dbReference type="InterPro" id="IPR003593">
    <property type="entry name" value="AAA+_ATPase"/>
</dbReference>
<evidence type="ECO:0000256" key="4">
    <source>
        <dbReference type="ARBA" id="ARBA00022840"/>
    </source>
</evidence>
<evidence type="ECO:0000313" key="6">
    <source>
        <dbReference type="EMBL" id="NYT50788.1"/>
    </source>
</evidence>
<dbReference type="InterPro" id="IPR032823">
    <property type="entry name" value="BCA_ABC_TP_C"/>
</dbReference>
<keyword evidence="4 6" id="KW-0067">ATP-binding</keyword>
<dbReference type="InterPro" id="IPR051120">
    <property type="entry name" value="ABC_AA/LPS_Transport"/>
</dbReference>
<dbReference type="CDD" id="cd03219">
    <property type="entry name" value="ABC_Mj1267_LivG_branched"/>
    <property type="match status" value="1"/>
</dbReference>
<dbReference type="AlphaFoldDB" id="A0A853G0L0"/>
<evidence type="ECO:0000313" key="7">
    <source>
        <dbReference type="Proteomes" id="UP000559809"/>
    </source>
</evidence>
<dbReference type="InterPro" id="IPR017871">
    <property type="entry name" value="ABC_transporter-like_CS"/>
</dbReference>
<dbReference type="SUPFAM" id="SSF52540">
    <property type="entry name" value="P-loop containing nucleoside triphosphate hydrolases"/>
    <property type="match status" value="1"/>
</dbReference>
<dbReference type="EMBL" id="JACCEM010000008">
    <property type="protein sequence ID" value="NYT50788.1"/>
    <property type="molecule type" value="Genomic_DNA"/>
</dbReference>
<organism evidence="6 7">
    <name type="scientific">Parapusillimonas granuli</name>
    <dbReference type="NCBI Taxonomy" id="380911"/>
    <lineage>
        <taxon>Bacteria</taxon>
        <taxon>Pseudomonadati</taxon>
        <taxon>Pseudomonadota</taxon>
        <taxon>Betaproteobacteria</taxon>
        <taxon>Burkholderiales</taxon>
        <taxon>Alcaligenaceae</taxon>
        <taxon>Parapusillimonas</taxon>
    </lineage>
</organism>
<name>A0A853G0L0_9BURK</name>
<evidence type="ECO:0000256" key="1">
    <source>
        <dbReference type="ARBA" id="ARBA00022448"/>
    </source>
</evidence>
<keyword evidence="7" id="KW-1185">Reference proteome</keyword>
<dbReference type="SMART" id="SM00382">
    <property type="entry name" value="AAA"/>
    <property type="match status" value="1"/>
</dbReference>
<dbReference type="PANTHER" id="PTHR45772:SF9">
    <property type="entry name" value="CONSERVED COMPONENT OF ABC TRANSPORTER FOR NATURAL AMINO ACIDS"/>
    <property type="match status" value="1"/>
</dbReference>
<accession>A0A853G0L0</accession>
<sequence length="244" mass="26451">MALLQIQGIEKRFGGLRAVDGASMDVHQGELLGLIGPNGSGKTTLLNVLSGHLPADAGSVSLDGKNVLGLNPTQLTRLGVLRMFQMTRVFNRMTAFDNLVVCGLALGLHEAQAYERAEQLLDELKLSHVMYLDAGQLSGGQRKLLEFGACFMVPPRVALLDEPFAAVHPIMKETMSEFIRRRNAAGQTFVLVSHDMPVVVDLCPRSVCMNAGKVLAEGNTQDVLQSPAVIEAYLGEESEERDHV</sequence>
<dbReference type="InterPro" id="IPR003439">
    <property type="entry name" value="ABC_transporter-like_ATP-bd"/>
</dbReference>
<feature type="domain" description="ABC transporter" evidence="5">
    <location>
        <begin position="4"/>
        <end position="236"/>
    </location>
</feature>
<reference evidence="6 7" key="1">
    <citation type="submission" date="2020-07" db="EMBL/GenBank/DDBJ databases">
        <title>Taxonomic revisions and descriptions of new bacterial species based on genomic comparisons in the high-G+C-content subgroup of the family Alcaligenaceae.</title>
        <authorList>
            <person name="Szabo A."/>
            <person name="Felfoldi T."/>
        </authorList>
    </citation>
    <scope>NUCLEOTIDE SEQUENCE [LARGE SCALE GENOMIC DNA]</scope>
    <source>
        <strain evidence="6 7">LMG 24012</strain>
    </source>
</reference>
<dbReference type="Pfam" id="PF12399">
    <property type="entry name" value="BCA_ABC_TP_C"/>
    <property type="match status" value="1"/>
</dbReference>
<protein>
    <submittedName>
        <fullName evidence="6">ABC transporter ATP-binding protein</fullName>
    </submittedName>
</protein>